<feature type="domain" description="Glycosyl transferase family 1" evidence="2">
    <location>
        <begin position="174"/>
        <end position="323"/>
    </location>
</feature>
<evidence type="ECO:0000313" key="5">
    <source>
        <dbReference type="Proteomes" id="UP000249620"/>
    </source>
</evidence>
<comment type="caution">
    <text evidence="4">The sequence shown here is derived from an EMBL/GenBank/DDBJ whole genome shotgun (WGS) entry which is preliminary data.</text>
</comment>
<evidence type="ECO:0000313" key="4">
    <source>
        <dbReference type="EMBL" id="RAK23654.1"/>
    </source>
</evidence>
<dbReference type="InterPro" id="IPR001296">
    <property type="entry name" value="Glyco_trans_1"/>
</dbReference>
<dbReference type="OrthoDB" id="9790710at2"/>
<dbReference type="PANTHER" id="PTHR46401:SF2">
    <property type="entry name" value="GLYCOSYLTRANSFERASE WBBK-RELATED"/>
    <property type="match status" value="1"/>
</dbReference>
<dbReference type="GO" id="GO:0016757">
    <property type="term" value="F:glycosyltransferase activity"/>
    <property type="evidence" value="ECO:0007669"/>
    <property type="project" value="InterPro"/>
</dbReference>
<evidence type="ECO:0000256" key="1">
    <source>
        <dbReference type="ARBA" id="ARBA00022679"/>
    </source>
</evidence>
<accession>A0A327YR65</accession>
<keyword evidence="1 4" id="KW-0808">Transferase</keyword>
<feature type="domain" description="Glycosyltransferase subfamily 4-like N-terminal" evidence="3">
    <location>
        <begin position="16"/>
        <end position="168"/>
    </location>
</feature>
<sequence>MKKIYHLAENVSNESGGLRTVVINLDKYLNKNEDFSSLVITNYMEPTDNFFEFKPKKIKNWNYSSELENFAFQKADDFDIAHLHGVFMHTQYVGLKLHERKQKPFVITPHGMLEPWHLKDKALKKNIYRYLILNKILNKSSVLHAITPLEKDNLYRLTNHKQIIEIPNLIYFNEIPKIDYINKEYEYILFLSRIHPKKGLDILIKAMSKINNKSIKLKIVGTENQYSIELKKQCKELNIENRIEFLGSVYGLEKYKLYSNAKAFILPSYSEAIGMVNLEAASCQTPVLTTYKTGINSDWGKNGGIMINPNLDELINSLNLIASWNNNEREQRGKMLSEYVLKEYSWEKKGHLWDDLYNSI</sequence>
<protein>
    <submittedName>
        <fullName evidence="4">Glycosyltransferase involved in cell wall biosynthesis</fullName>
    </submittedName>
</protein>
<proteinExistence type="predicted"/>
<dbReference type="AlphaFoldDB" id="A0A327YR65"/>
<dbReference type="SUPFAM" id="SSF53756">
    <property type="entry name" value="UDP-Glycosyltransferase/glycogen phosphorylase"/>
    <property type="match status" value="1"/>
</dbReference>
<reference evidence="4 5" key="1">
    <citation type="submission" date="2018-06" db="EMBL/GenBank/DDBJ databases">
        <title>Genomic Encyclopedia of Type Strains, Phase III (KMG-III): the genomes of soil and plant-associated and newly described type strains.</title>
        <authorList>
            <person name="Whitman W."/>
        </authorList>
    </citation>
    <scope>NUCLEOTIDE SEQUENCE [LARGE SCALE GENOMIC DNA]</scope>
    <source>
        <strain evidence="4 5">CGMCC 1.12398</strain>
    </source>
</reference>
<organism evidence="4 5">
    <name type="scientific">Flavobacterium aquaticum</name>
    <dbReference type="NCBI Taxonomy" id="1236486"/>
    <lineage>
        <taxon>Bacteria</taxon>
        <taxon>Pseudomonadati</taxon>
        <taxon>Bacteroidota</taxon>
        <taxon>Flavobacteriia</taxon>
        <taxon>Flavobacteriales</taxon>
        <taxon>Flavobacteriaceae</taxon>
        <taxon>Flavobacterium</taxon>
    </lineage>
</organism>
<gene>
    <name evidence="4" type="ORF">B0I03_103119</name>
</gene>
<dbReference type="RefSeq" id="WP_111566492.1">
    <property type="nucleotide sequence ID" value="NZ_QLMI01000003.1"/>
</dbReference>
<dbReference type="InterPro" id="IPR028098">
    <property type="entry name" value="Glyco_trans_4-like_N"/>
</dbReference>
<evidence type="ECO:0000259" key="3">
    <source>
        <dbReference type="Pfam" id="PF13439"/>
    </source>
</evidence>
<dbReference type="PANTHER" id="PTHR46401">
    <property type="entry name" value="GLYCOSYLTRANSFERASE WBBK-RELATED"/>
    <property type="match status" value="1"/>
</dbReference>
<keyword evidence="5" id="KW-1185">Reference proteome</keyword>
<evidence type="ECO:0000259" key="2">
    <source>
        <dbReference type="Pfam" id="PF00534"/>
    </source>
</evidence>
<dbReference type="Proteomes" id="UP000249620">
    <property type="component" value="Unassembled WGS sequence"/>
</dbReference>
<dbReference type="Gene3D" id="3.40.50.2000">
    <property type="entry name" value="Glycogen Phosphorylase B"/>
    <property type="match status" value="2"/>
</dbReference>
<dbReference type="EMBL" id="QLMI01000003">
    <property type="protein sequence ID" value="RAK23654.1"/>
    <property type="molecule type" value="Genomic_DNA"/>
</dbReference>
<name>A0A327YR65_9FLAO</name>
<dbReference type="Pfam" id="PF00534">
    <property type="entry name" value="Glycos_transf_1"/>
    <property type="match status" value="1"/>
</dbReference>
<dbReference type="GO" id="GO:0009103">
    <property type="term" value="P:lipopolysaccharide biosynthetic process"/>
    <property type="evidence" value="ECO:0007669"/>
    <property type="project" value="TreeGrafter"/>
</dbReference>
<dbReference type="Pfam" id="PF13439">
    <property type="entry name" value="Glyco_transf_4"/>
    <property type="match status" value="1"/>
</dbReference>